<dbReference type="EMBL" id="JASBWS010000020">
    <property type="protein sequence ID" value="KAJ9111165.1"/>
    <property type="molecule type" value="Genomic_DNA"/>
</dbReference>
<evidence type="ECO:0000313" key="2">
    <source>
        <dbReference type="Proteomes" id="UP001230649"/>
    </source>
</evidence>
<keyword evidence="2" id="KW-1185">Reference proteome</keyword>
<gene>
    <name evidence="1" type="ORF">QFC20_002659</name>
</gene>
<proteinExistence type="predicted"/>
<accession>A0ACC2WJ08</accession>
<name>A0ACC2WJ08_9TREE</name>
<organism evidence="1 2">
    <name type="scientific">Naganishia adeliensis</name>
    <dbReference type="NCBI Taxonomy" id="92952"/>
    <lineage>
        <taxon>Eukaryota</taxon>
        <taxon>Fungi</taxon>
        <taxon>Dikarya</taxon>
        <taxon>Basidiomycota</taxon>
        <taxon>Agaricomycotina</taxon>
        <taxon>Tremellomycetes</taxon>
        <taxon>Filobasidiales</taxon>
        <taxon>Filobasidiaceae</taxon>
        <taxon>Naganishia</taxon>
    </lineage>
</organism>
<protein>
    <submittedName>
        <fullName evidence="1">Uncharacterized protein</fullName>
    </submittedName>
</protein>
<sequence length="997" mass="109164">MAKKAAIRFRSLKTNLVHLPLSIYAPLVQQQTRPQSLIINLKHIKASIQARSQASSTVAPQAFLGWSGLASASSLEMYGNAQNGKGTTETIEMDPEVAAGFGWAEGDLVEIGLLPAAAKARSVSVTPLTADDWEVLELHTNYLENNLLSQMRAATAGTIVSVWVLGKTKIKLKIDETSPASTSQNAVLITPDTEIFVAPRPRKPKVQPVKKEPPTKPVATASIRQATSQALETPEPTTNGTPASLETGIKLPDNHIKLRSIPSRIFRRWPDLRDRCNQDDSRTVAWTSKRTLVAVRREFEARVEEGKGGKAFENGEEVPVEVFRCVGVDAADDGDEEKRREVKRVKVVLKSCTGMSDGDVALWPPVFDSGSGTLGDWEKLGNQNEIWSLPSHIPAPSPDVQALAGIDGILQQCIRYFQQLTALAQIEEMNTFAKPLLICGASGSGKTVIAKHIAQTLECNRKVPLETIYVDCTQSQSQGSLSSAKQLIEGWMNDAKARQPCFLILDNLEKVLPGEVEQADNTRTRMIAEFFVNELAKLAGTQAYILASATSATDLHTLLRTKHVFGKTVELKAPNSDTRRQILGKILSTRHYVDTSSLDLTTVAHEAEGYMAADLNDLIENAMQKSLLRLMSSGASGTITNQDFEQASAEYKPRSLRQVKLQKSDVQWSDIGGLHETRRVLRETLEWPTKYSAIFAKCPLRLRSGLLLYGYPGCGKTLLASAVAKECGLNFISVKGPELLNKYIGASEKSVRDVFERAVAAKPCVLFFDEFDSIAPKRGHDSTGVTDRVVNQLLTEMDGAEGLDGVYVLAATSRPDLIDAALLRPGRLDKSLLCGVPDEKDRLEIMQAVSRKIALDSSVDLEEYVDATQGFSGADLQAFIYNAQLEAVHDIVEEDRHDPSATRSNGESEVFDGNFHHWKSGALHESRAMAASERSVVSKQVDSLIQANAAAEDGDAGNIKPVLARSQPIVKEHHLERSLNNTKPSLPTNERQRLEKM</sequence>
<dbReference type="Proteomes" id="UP001230649">
    <property type="component" value="Unassembled WGS sequence"/>
</dbReference>
<comment type="caution">
    <text evidence="1">The sequence shown here is derived from an EMBL/GenBank/DDBJ whole genome shotgun (WGS) entry which is preliminary data.</text>
</comment>
<evidence type="ECO:0000313" key="1">
    <source>
        <dbReference type="EMBL" id="KAJ9111165.1"/>
    </source>
</evidence>
<reference evidence="1" key="1">
    <citation type="submission" date="2023-04" db="EMBL/GenBank/DDBJ databases">
        <title>Draft Genome sequencing of Naganishia species isolated from polar environments using Oxford Nanopore Technology.</title>
        <authorList>
            <person name="Leo P."/>
            <person name="Venkateswaran K."/>
        </authorList>
    </citation>
    <scope>NUCLEOTIDE SEQUENCE</scope>
    <source>
        <strain evidence="1">MNA-CCFEE 5262</strain>
    </source>
</reference>